<evidence type="ECO:0000313" key="9">
    <source>
        <dbReference type="EMBL" id="KKI50544.1"/>
    </source>
</evidence>
<keyword evidence="10" id="KW-1185">Reference proteome</keyword>
<feature type="transmembrane region" description="Helical" evidence="8">
    <location>
        <begin position="93"/>
        <end position="116"/>
    </location>
</feature>
<evidence type="ECO:0000256" key="8">
    <source>
        <dbReference type="SAM" id="Phobius"/>
    </source>
</evidence>
<organism evidence="9 10">
    <name type="scientific">Christensenella hongkongensis</name>
    <dbReference type="NCBI Taxonomy" id="270498"/>
    <lineage>
        <taxon>Bacteria</taxon>
        <taxon>Bacillati</taxon>
        <taxon>Bacillota</taxon>
        <taxon>Clostridia</taxon>
        <taxon>Christensenellales</taxon>
        <taxon>Christensenellaceae</taxon>
        <taxon>Christensenella</taxon>
    </lineage>
</organism>
<name>A0A0M2NDF3_9FIRM</name>
<dbReference type="Proteomes" id="UP000034076">
    <property type="component" value="Unassembled WGS sequence"/>
</dbReference>
<dbReference type="PANTHER" id="PTHR32196:SF21">
    <property type="entry name" value="ABC TRANSPORTER PERMEASE PROTEIN YPHD-RELATED"/>
    <property type="match status" value="1"/>
</dbReference>
<sequence>MNKIKKLTHQTEFYIFLVIIVLALIIQARSNQFFTGNNLVDLANALIVPALFSIGTFMIIVSGGIDVSFPALAALASYIVTVVLNGANYTGPIVVPFLFAGAIGLACGAFNGLFIAKMRLPALIATLGTQSVFRGILQGALNAQQINTLPPSMKEFGQSSLFVSQNAEGVTSMMPTAFLALVVVLVIAFIILRYTMLGRGIYAIGGDESSANRAGFKVVKTKFFVYCFAGVVAGITGVIRACMMNMVHPTNMFGMEMTVIAAIVLGGTSITGGTGTLTGTILGIFLLTMVQNSLIMLGVPAYWQDFMTGLLIIIGTAVSSVQILRSQKQRKPSLSKAGS</sequence>
<keyword evidence="7 8" id="KW-0472">Membrane</keyword>
<reference evidence="9 10" key="1">
    <citation type="submission" date="2015-04" db="EMBL/GenBank/DDBJ databases">
        <title>Draft genome sequence of bacteremic isolate Catabacter hongkongensis type strain HKU16T.</title>
        <authorList>
            <person name="Lau S.K."/>
            <person name="Teng J.L."/>
            <person name="Huang Y."/>
            <person name="Curreem S.O."/>
            <person name="Tsui S.K."/>
            <person name="Woo P.C."/>
        </authorList>
    </citation>
    <scope>NUCLEOTIDE SEQUENCE [LARGE SCALE GENOMIC DNA]</scope>
    <source>
        <strain evidence="9 10">HKU16</strain>
    </source>
</reference>
<proteinExistence type="predicted"/>
<feature type="transmembrane region" description="Helical" evidence="8">
    <location>
        <begin position="223"/>
        <end position="247"/>
    </location>
</feature>
<evidence type="ECO:0000256" key="2">
    <source>
        <dbReference type="ARBA" id="ARBA00022448"/>
    </source>
</evidence>
<dbReference type="Pfam" id="PF02653">
    <property type="entry name" value="BPD_transp_2"/>
    <property type="match status" value="1"/>
</dbReference>
<evidence type="ECO:0000313" key="10">
    <source>
        <dbReference type="Proteomes" id="UP000034076"/>
    </source>
</evidence>
<dbReference type="InterPro" id="IPR001851">
    <property type="entry name" value="ABC_transp_permease"/>
</dbReference>
<evidence type="ECO:0000256" key="4">
    <source>
        <dbReference type="ARBA" id="ARBA00022519"/>
    </source>
</evidence>
<feature type="transmembrane region" description="Helical" evidence="8">
    <location>
        <begin position="12"/>
        <end position="30"/>
    </location>
</feature>
<dbReference type="EMBL" id="LAYJ01000105">
    <property type="protein sequence ID" value="KKI50544.1"/>
    <property type="molecule type" value="Genomic_DNA"/>
</dbReference>
<feature type="transmembrane region" description="Helical" evidence="8">
    <location>
        <begin position="177"/>
        <end position="196"/>
    </location>
</feature>
<dbReference type="GO" id="GO:0005886">
    <property type="term" value="C:plasma membrane"/>
    <property type="evidence" value="ECO:0007669"/>
    <property type="project" value="UniProtKB-SubCell"/>
</dbReference>
<comment type="subcellular location">
    <subcellularLocation>
        <location evidence="1">Cell membrane</location>
        <topology evidence="1">Multi-pass membrane protein</topology>
    </subcellularLocation>
</comment>
<evidence type="ECO:0000256" key="1">
    <source>
        <dbReference type="ARBA" id="ARBA00004651"/>
    </source>
</evidence>
<dbReference type="RefSeq" id="WP_046443855.1">
    <property type="nucleotide sequence ID" value="NZ_JAXDTA010000019.1"/>
</dbReference>
<keyword evidence="2" id="KW-0813">Transport</keyword>
<feature type="transmembrane region" description="Helical" evidence="8">
    <location>
        <begin position="259"/>
        <end position="286"/>
    </location>
</feature>
<keyword evidence="3" id="KW-1003">Cell membrane</keyword>
<dbReference type="PANTHER" id="PTHR32196">
    <property type="entry name" value="ABC TRANSPORTER PERMEASE PROTEIN YPHD-RELATED-RELATED"/>
    <property type="match status" value="1"/>
</dbReference>
<keyword evidence="6 8" id="KW-1133">Transmembrane helix</keyword>
<dbReference type="PATRIC" id="fig|270498.16.peg.1526"/>
<gene>
    <name evidence="9" type="ORF">CHK_2010</name>
</gene>
<feature type="transmembrane region" description="Helical" evidence="8">
    <location>
        <begin position="42"/>
        <end position="60"/>
    </location>
</feature>
<accession>A0A0M2NDF3</accession>
<evidence type="ECO:0000256" key="3">
    <source>
        <dbReference type="ARBA" id="ARBA00022475"/>
    </source>
</evidence>
<evidence type="ECO:0000256" key="6">
    <source>
        <dbReference type="ARBA" id="ARBA00022989"/>
    </source>
</evidence>
<feature type="transmembrane region" description="Helical" evidence="8">
    <location>
        <begin position="306"/>
        <end position="324"/>
    </location>
</feature>
<comment type="caution">
    <text evidence="9">The sequence shown here is derived from an EMBL/GenBank/DDBJ whole genome shotgun (WGS) entry which is preliminary data.</text>
</comment>
<feature type="transmembrane region" description="Helical" evidence="8">
    <location>
        <begin position="67"/>
        <end position="87"/>
    </location>
</feature>
<dbReference type="GO" id="GO:0022857">
    <property type="term" value="F:transmembrane transporter activity"/>
    <property type="evidence" value="ECO:0007669"/>
    <property type="project" value="InterPro"/>
</dbReference>
<evidence type="ECO:0000256" key="7">
    <source>
        <dbReference type="ARBA" id="ARBA00023136"/>
    </source>
</evidence>
<dbReference type="OrthoDB" id="9813906at2"/>
<keyword evidence="4" id="KW-0997">Cell inner membrane</keyword>
<keyword evidence="5 8" id="KW-0812">Transmembrane</keyword>
<dbReference type="AlphaFoldDB" id="A0A0M2NDF3"/>
<dbReference type="CDD" id="cd06579">
    <property type="entry name" value="TM_PBP1_transp_AraH_like"/>
    <property type="match status" value="1"/>
</dbReference>
<evidence type="ECO:0000256" key="5">
    <source>
        <dbReference type="ARBA" id="ARBA00022692"/>
    </source>
</evidence>
<protein>
    <submittedName>
        <fullName evidence="9">Ribose ABC transport system, permease protein RbsC</fullName>
    </submittedName>
</protein>
<dbReference type="STRING" id="270498.CHK_2010"/>